<reference evidence="1" key="1">
    <citation type="submission" date="2020-10" db="EMBL/GenBank/DDBJ databases">
        <authorList>
            <person name="Castelo-Branco R."/>
            <person name="Eusebio N."/>
            <person name="Adriana R."/>
            <person name="Vieira A."/>
            <person name="Brugerolle De Fraissinette N."/>
            <person name="Rezende De Castro R."/>
            <person name="Schneider M.P."/>
            <person name="Vasconcelos V."/>
            <person name="Leao P.N."/>
        </authorList>
    </citation>
    <scope>NUCLEOTIDE SEQUENCE</scope>
    <source>
        <strain evidence="1">LEGE 07157</strain>
    </source>
</reference>
<dbReference type="InterPro" id="IPR027417">
    <property type="entry name" value="P-loop_NTPase"/>
</dbReference>
<dbReference type="PANTHER" id="PTHR37816:SF3">
    <property type="entry name" value="MODULATES DNA TOPOLOGY"/>
    <property type="match status" value="1"/>
</dbReference>
<keyword evidence="2" id="KW-1185">Reference proteome</keyword>
<dbReference type="RefSeq" id="WP_194028573.1">
    <property type="nucleotide sequence ID" value="NZ_JADEWZ010000007.1"/>
</dbReference>
<organism evidence="1 2">
    <name type="scientific">Lusitaniella coriacea LEGE 07157</name>
    <dbReference type="NCBI Taxonomy" id="945747"/>
    <lineage>
        <taxon>Bacteria</taxon>
        <taxon>Bacillati</taxon>
        <taxon>Cyanobacteriota</taxon>
        <taxon>Cyanophyceae</taxon>
        <taxon>Spirulinales</taxon>
        <taxon>Lusitaniellaceae</taxon>
        <taxon>Lusitaniella</taxon>
    </lineage>
</organism>
<comment type="caution">
    <text evidence="1">The sequence shown here is derived from an EMBL/GenBank/DDBJ whole genome shotgun (WGS) entry which is preliminary data.</text>
</comment>
<dbReference type="EMBL" id="JADEWZ010000007">
    <property type="protein sequence ID" value="MBE9115476.1"/>
    <property type="molecule type" value="Genomic_DNA"/>
</dbReference>
<dbReference type="Proteomes" id="UP000654482">
    <property type="component" value="Unassembled WGS sequence"/>
</dbReference>
<sequence>MGGQIMIIGNAGGGKSILARQLSQAKNLPLYRLDSLQWNSGWIPTPKVEFERLHNELIAKDVWIIDGFGSWESIERRCAAADTIILVDHPLWIHYWWAIKRQFMCLFRPRPDFVEGCPMLPMTDKLLKMIWQIHKHLKPKLIELVDSYRETKWVYHVQSPTALKQLIKEHCLTDSSF</sequence>
<keyword evidence="1" id="KW-0969">Cilium</keyword>
<dbReference type="AlphaFoldDB" id="A0A8J7DU95"/>
<dbReference type="Gene3D" id="3.40.50.300">
    <property type="entry name" value="P-loop containing nucleotide triphosphate hydrolases"/>
    <property type="match status" value="1"/>
</dbReference>
<evidence type="ECO:0000313" key="1">
    <source>
        <dbReference type="EMBL" id="MBE9115476.1"/>
    </source>
</evidence>
<protein>
    <submittedName>
        <fullName evidence="1">Flagellar protein FlaR</fullName>
    </submittedName>
</protein>
<accession>A0A8J7DU95</accession>
<evidence type="ECO:0000313" key="2">
    <source>
        <dbReference type="Proteomes" id="UP000654482"/>
    </source>
</evidence>
<keyword evidence="1" id="KW-0282">Flagellum</keyword>
<dbReference type="InterPro" id="IPR052922">
    <property type="entry name" value="Cytidylate_Kinase-2"/>
</dbReference>
<dbReference type="PANTHER" id="PTHR37816">
    <property type="entry name" value="YALI0E33011P"/>
    <property type="match status" value="1"/>
</dbReference>
<dbReference type="SUPFAM" id="SSF52540">
    <property type="entry name" value="P-loop containing nucleoside triphosphate hydrolases"/>
    <property type="match status" value="1"/>
</dbReference>
<proteinExistence type="predicted"/>
<gene>
    <name evidence="1" type="ORF">IQ249_06140</name>
</gene>
<keyword evidence="1" id="KW-0966">Cell projection</keyword>
<name>A0A8J7DU95_9CYAN</name>